<evidence type="ECO:0000313" key="3">
    <source>
        <dbReference type="Proteomes" id="UP000778578"/>
    </source>
</evidence>
<organism evidence="2 3">
    <name type="scientific">Actinacidiphila acidipaludis</name>
    <dbReference type="NCBI Taxonomy" id="2873382"/>
    <lineage>
        <taxon>Bacteria</taxon>
        <taxon>Bacillati</taxon>
        <taxon>Actinomycetota</taxon>
        <taxon>Actinomycetes</taxon>
        <taxon>Kitasatosporales</taxon>
        <taxon>Streptomycetaceae</taxon>
        <taxon>Actinacidiphila</taxon>
    </lineage>
</organism>
<feature type="chain" id="PRO_5047449047" evidence="1">
    <location>
        <begin position="31"/>
        <end position="136"/>
    </location>
</feature>
<comment type="caution">
    <text evidence="2">The sequence shown here is derived from an EMBL/GenBank/DDBJ whole genome shotgun (WGS) entry which is preliminary data.</text>
</comment>
<dbReference type="Gene3D" id="2.30.30.40">
    <property type="entry name" value="SH3 Domains"/>
    <property type="match status" value="1"/>
</dbReference>
<keyword evidence="3" id="KW-1185">Reference proteome</keyword>
<sequence length="136" mass="13771">MKKSAAIRKLPVAVAIAFVVAAVTVPQASAAQARPVAGALSGVATPASFACGSAAPVDHDPSPLKATGGGANIRSGSSTGCAIRGTADAGHKLNYYCWTLGSDNASWTYLKDQTTGVQGWVYDQLLSDHGSSLYCA</sequence>
<reference evidence="2 3" key="1">
    <citation type="submission" date="2021-08" db="EMBL/GenBank/DDBJ databases">
        <title>WGS of actinomycetes from Thailand.</title>
        <authorList>
            <person name="Thawai C."/>
        </authorList>
    </citation>
    <scope>NUCLEOTIDE SEQUENCE [LARGE SCALE GENOMIC DNA]</scope>
    <source>
        <strain evidence="2 3">PLK6-54</strain>
    </source>
</reference>
<evidence type="ECO:0000256" key="1">
    <source>
        <dbReference type="SAM" id="SignalP"/>
    </source>
</evidence>
<name>A0ABS7QEH2_9ACTN</name>
<feature type="signal peptide" evidence="1">
    <location>
        <begin position="1"/>
        <end position="30"/>
    </location>
</feature>
<evidence type="ECO:0000313" key="2">
    <source>
        <dbReference type="EMBL" id="MBY8881575.1"/>
    </source>
</evidence>
<proteinExistence type="predicted"/>
<accession>A0ABS7QEH2</accession>
<dbReference type="EMBL" id="JAINZZ010000051">
    <property type="protein sequence ID" value="MBY8881575.1"/>
    <property type="molecule type" value="Genomic_DNA"/>
</dbReference>
<dbReference type="RefSeq" id="WP_222967553.1">
    <property type="nucleotide sequence ID" value="NZ_JAINZZ010000051.1"/>
</dbReference>
<gene>
    <name evidence="2" type="ORF">K7862_28625</name>
</gene>
<dbReference type="Proteomes" id="UP000778578">
    <property type="component" value="Unassembled WGS sequence"/>
</dbReference>
<keyword evidence="1" id="KW-0732">Signal</keyword>
<protein>
    <submittedName>
        <fullName evidence="2">SH3 domain-containing protein</fullName>
    </submittedName>
</protein>